<feature type="compositionally biased region" description="Low complexity" evidence="5">
    <location>
        <begin position="1268"/>
        <end position="1284"/>
    </location>
</feature>
<feature type="region of interest" description="Disordered" evidence="5">
    <location>
        <begin position="1025"/>
        <end position="1449"/>
    </location>
</feature>
<proteinExistence type="predicted"/>
<accession>A0ABQ0G6I5</accession>
<dbReference type="Pfam" id="PF02373">
    <property type="entry name" value="JmjC"/>
    <property type="match status" value="1"/>
</dbReference>
<keyword evidence="2" id="KW-0805">Transcription regulation</keyword>
<keyword evidence="8" id="KW-1185">Reference proteome</keyword>
<feature type="compositionally biased region" description="Basic residues" evidence="5">
    <location>
        <begin position="1167"/>
        <end position="1176"/>
    </location>
</feature>
<feature type="region of interest" description="Disordered" evidence="5">
    <location>
        <begin position="922"/>
        <end position="969"/>
    </location>
</feature>
<feature type="compositionally biased region" description="Low complexity" evidence="5">
    <location>
        <begin position="924"/>
        <end position="941"/>
    </location>
</feature>
<evidence type="ECO:0000259" key="6">
    <source>
        <dbReference type="PROSITE" id="PS51184"/>
    </source>
</evidence>
<evidence type="ECO:0000256" key="2">
    <source>
        <dbReference type="ARBA" id="ARBA00023015"/>
    </source>
</evidence>
<evidence type="ECO:0000256" key="3">
    <source>
        <dbReference type="ARBA" id="ARBA00023163"/>
    </source>
</evidence>
<dbReference type="SUPFAM" id="SSF51197">
    <property type="entry name" value="Clavaminate synthase-like"/>
    <property type="match status" value="1"/>
</dbReference>
<dbReference type="PROSITE" id="PS51184">
    <property type="entry name" value="JMJC"/>
    <property type="match status" value="1"/>
</dbReference>
<protein>
    <recommendedName>
        <fullName evidence="6">JmjC domain-containing protein</fullName>
    </recommendedName>
</protein>
<name>A0ABQ0G6I5_9PEZI</name>
<feature type="compositionally biased region" description="Low complexity" evidence="5">
    <location>
        <begin position="1208"/>
        <end position="1221"/>
    </location>
</feature>
<feature type="compositionally biased region" description="Acidic residues" evidence="5">
    <location>
        <begin position="1391"/>
        <end position="1403"/>
    </location>
</feature>
<dbReference type="InterPro" id="IPR018866">
    <property type="entry name" value="Znf-4CXXC_R1"/>
</dbReference>
<gene>
    <name evidence="7" type="ORF">MFIFM68171_03583</name>
</gene>
<feature type="compositionally biased region" description="Basic residues" evidence="5">
    <location>
        <begin position="877"/>
        <end position="886"/>
    </location>
</feature>
<evidence type="ECO:0000313" key="7">
    <source>
        <dbReference type="EMBL" id="GAB1313373.1"/>
    </source>
</evidence>
<dbReference type="Gene3D" id="2.60.120.650">
    <property type="entry name" value="Cupin"/>
    <property type="match status" value="1"/>
</dbReference>
<dbReference type="RefSeq" id="XP_070915105.1">
    <property type="nucleotide sequence ID" value="XM_071059004.1"/>
</dbReference>
<feature type="region of interest" description="Disordered" evidence="5">
    <location>
        <begin position="168"/>
        <end position="189"/>
    </location>
</feature>
<comment type="caution">
    <text evidence="7">The sequence shown here is derived from an EMBL/GenBank/DDBJ whole genome shotgun (WGS) entry which is preliminary data.</text>
</comment>
<keyword evidence="4" id="KW-0539">Nucleus</keyword>
<dbReference type="SMART" id="SM00558">
    <property type="entry name" value="JmjC"/>
    <property type="match status" value="1"/>
</dbReference>
<feature type="compositionally biased region" description="Low complexity" evidence="5">
    <location>
        <begin position="1421"/>
        <end position="1431"/>
    </location>
</feature>
<feature type="domain" description="JmjC" evidence="6">
    <location>
        <begin position="175"/>
        <end position="341"/>
    </location>
</feature>
<dbReference type="Proteomes" id="UP001628179">
    <property type="component" value="Unassembled WGS sequence"/>
</dbReference>
<dbReference type="Pfam" id="PF10497">
    <property type="entry name" value="zf-4CXXC_R1"/>
    <property type="match status" value="1"/>
</dbReference>
<evidence type="ECO:0000256" key="4">
    <source>
        <dbReference type="ARBA" id="ARBA00023242"/>
    </source>
</evidence>
<feature type="compositionally biased region" description="Basic residues" evidence="5">
    <location>
        <begin position="1435"/>
        <end position="1449"/>
    </location>
</feature>
<feature type="region of interest" description="Disordered" evidence="5">
    <location>
        <begin position="545"/>
        <end position="576"/>
    </location>
</feature>
<feature type="compositionally biased region" description="Basic and acidic residues" evidence="5">
    <location>
        <begin position="545"/>
        <end position="554"/>
    </location>
</feature>
<reference evidence="7 8" key="1">
    <citation type="submission" date="2024-09" db="EMBL/GenBank/DDBJ databases">
        <title>Itraconazole resistance in Madurella fahalii resulting from another homologue of gene encoding cytochrome P450 14-alpha sterol demethylase (CYP51).</title>
        <authorList>
            <person name="Yoshioka I."/>
            <person name="Fahal A.H."/>
            <person name="Kaneko S."/>
            <person name="Yaguchi T."/>
        </authorList>
    </citation>
    <scope>NUCLEOTIDE SEQUENCE [LARGE SCALE GENOMIC DNA]</scope>
    <source>
        <strain evidence="7 8">IFM 68171</strain>
    </source>
</reference>
<evidence type="ECO:0000256" key="1">
    <source>
        <dbReference type="ARBA" id="ARBA00004123"/>
    </source>
</evidence>
<evidence type="ECO:0000313" key="8">
    <source>
        <dbReference type="Proteomes" id="UP001628179"/>
    </source>
</evidence>
<sequence>MPTAQHPQAKFDPIPPDLDLHTLVETTPNFHWVLRISAAQIRNIGPQEFEKLVFIHVVHGGKPLVIEKWNDRLPKSLFSAEWLEATYNKKQENIRDIVAQTDIPMTMGHYLRSMKQLTNQWTPSNFRDERRQRLYMKDIDCPPEWQAHLQKVIPPNLFYMNENVDERPGARRNEDVDPFQEGRSAAPAGDLMSSLPEEMRAQNLMCYIGHEGTYTPAHREMCASLGQNIMVDASGDENGEKPGSSIWFMTESKDREVVREYFLSMLGHDIEIEKHFAQINAWKKATFPVYVVEQKVGDFILVPPLAPHQVWNRGTRTIKVAWNRTTVETLQLALHEALPKARLVCRDEQYKNKAIIYYTLEKYYKEMVDAEKSADIGLLGFGQDLIKNSTRMKQMAADFKALFRLFTEVLVDEMFATKEKDVDYIEFDSNITCSYCRANIFNRFLTCKNCVRQLVDGDEDTYDICMECYVMGRSCFCVSNLSWCEQWRWSDLVDRYEAWRALIIKNDGYISFDSSPLPLELARKMFGKKSVAQICQEQLRTRPWKDVSQVKEPSEPEESDIEIDDTGRPVKKRRKRKAKKGDVYRCHVCQHKDYTYKLAFCSNQGCTDAYCYGVLYRAFDMMPQEVMQNERWQCPKCLGICNCGGCRRMGNGDPYIPKTTMLGHDTRRIADDRSVESLVDFRVHNLSWLKNVGDESRSLSSKRMQRLQQAADAEKAKQAELAGEVPVLPDGALAESMDAVMQQPVANGYANQGGAPGSGEATGEYVGHPDVVTGSQQNGDHAGPAEVADMSISAIHDQSSYPDPSTLGRERMLGMGYYEQDDSPDRILFDPYQMPTAESGQEIDDEPEMSEYLKKQLRLAKRKARQEADDDPDFRIPKSHHKKKPKLDHDDHHHGQEVALSNMDPALFTGDVIMVDTPADEDGATQAAASAEAAEQATQQTREPVEAPQDQDGHRSHSPNRPTLRHARPKISYIVDEHGEEEFDEILVPRSPRPPKHITGFNLENSDKDPLDLASAAVFAMSAASVPAPQQPGTQPAVSRKRGRPPRKSDTHSALEATSTSIPTKPQRRRGRPLRAQPSLSVGTDNGRDNAPTTDLDAQLARQLEGLDDEGEVINTETVPTPGVADTAVAVPKRRGHPPRNPQPQRSELAVELASQHLLSMADKMRMKGKKFKIGTRKSSGGAKPATPPTKENRPQEEEAAEPPSAPKSPARRAAPQATARAGRRNARRNQSATDSAVEDEDFDSAAEDEAVSDDENTPSSPRSALDESFAPSPAAVPATAPTVEPKEASPPPAPSASPSPSPSPFPSLSLAPSAPSPPPAPAIAAARPVRKSPAPLQRLPSGPTIVRLLESDEEEEEYYDAYASETDDGSQMKEEQSASDAELSAAQEPSDSDSDDDDDEDIPAYKEVSGPRRGLGTAIRGRGPAAAAAGRGRGAGRARGRGRGRGGR</sequence>
<feature type="compositionally biased region" description="Acidic residues" evidence="5">
    <location>
        <begin position="555"/>
        <end position="564"/>
    </location>
</feature>
<dbReference type="InterPro" id="IPR003347">
    <property type="entry name" value="JmjC_dom"/>
</dbReference>
<feature type="region of interest" description="Disordered" evidence="5">
    <location>
        <begin position="858"/>
        <end position="892"/>
    </location>
</feature>
<evidence type="ECO:0000256" key="5">
    <source>
        <dbReference type="SAM" id="MobiDB-lite"/>
    </source>
</evidence>
<comment type="subcellular location">
    <subcellularLocation>
        <location evidence="1">Nucleus</location>
    </subcellularLocation>
</comment>
<dbReference type="EMBL" id="BAAFSV010000002">
    <property type="protein sequence ID" value="GAB1313373.1"/>
    <property type="molecule type" value="Genomic_DNA"/>
</dbReference>
<feature type="compositionally biased region" description="Pro residues" evidence="5">
    <location>
        <begin position="1289"/>
        <end position="1306"/>
    </location>
</feature>
<dbReference type="GeneID" id="98174327"/>
<keyword evidence="3" id="KW-0804">Transcription</keyword>
<feature type="compositionally biased region" description="Acidic residues" evidence="5">
    <location>
        <begin position="1237"/>
        <end position="1257"/>
    </location>
</feature>
<organism evidence="7 8">
    <name type="scientific">Madurella fahalii</name>
    <dbReference type="NCBI Taxonomy" id="1157608"/>
    <lineage>
        <taxon>Eukaryota</taxon>
        <taxon>Fungi</taxon>
        <taxon>Dikarya</taxon>
        <taxon>Ascomycota</taxon>
        <taxon>Pezizomycotina</taxon>
        <taxon>Sordariomycetes</taxon>
        <taxon>Sordariomycetidae</taxon>
        <taxon>Sordariales</taxon>
        <taxon>Sordariales incertae sedis</taxon>
        <taxon>Madurella</taxon>
    </lineage>
</organism>